<feature type="compositionally biased region" description="Low complexity" evidence="1">
    <location>
        <begin position="312"/>
        <end position="326"/>
    </location>
</feature>
<sequence length="403" mass="43554">MAAGKGAWAVTMRGVSSVGDARALVFSPTPSWPPFPGKTPSAPASPAPPPIHLDDSDDDNARNPLFNDELDGLLRDSSDVEADNDAMSLHSNPALARSARAKRKGKKHHKDPLSVWGWHPFGRPTQPSSDHDVDVDGEPSAPSSTTIDADPTPLGDHASIQEAAARWEPAQSQDDLAREEEEQRLHEERRAIRKERRRVRKMRKELDAEAAAGFHVDSLHPLADDEFQGYPGSGHTAPPADEFGPFVRSDSSRLGGSHTSQATTHEEDDEDQEFADMGGDLYARRSQKSPRGSEGSASRSAASSDAHRRPYQQQLQPQPQLASSSPIKKKKSKSHTRGSSTSKSNATTSQSDSIRSPSPPSSSRPSPRIFTGESNDFPSTGFGIRRKDNGIASMGVALARTKD</sequence>
<feature type="compositionally biased region" description="Low complexity" evidence="1">
    <location>
        <begin position="289"/>
        <end position="304"/>
    </location>
</feature>
<feature type="compositionally biased region" description="Low complexity" evidence="1">
    <location>
        <begin position="337"/>
        <end position="356"/>
    </location>
</feature>
<keyword evidence="3" id="KW-1185">Reference proteome</keyword>
<gene>
    <name evidence="2" type="ORF">BOTBODRAFT_475748</name>
</gene>
<feature type="compositionally biased region" description="Basic residues" evidence="1">
    <location>
        <begin position="99"/>
        <end position="110"/>
    </location>
</feature>
<evidence type="ECO:0000313" key="3">
    <source>
        <dbReference type="Proteomes" id="UP000027195"/>
    </source>
</evidence>
<accession>A0A067MVR5</accession>
<feature type="compositionally biased region" description="Basic residues" evidence="1">
    <location>
        <begin position="191"/>
        <end position="203"/>
    </location>
</feature>
<name>A0A067MVR5_BOTB1</name>
<dbReference type="AlphaFoldDB" id="A0A067MVR5"/>
<protein>
    <submittedName>
        <fullName evidence="2">Uncharacterized protein</fullName>
    </submittedName>
</protein>
<dbReference type="HOGENOM" id="CLU_683319_0_0_1"/>
<proteinExistence type="predicted"/>
<dbReference type="InParanoid" id="A0A067MVR5"/>
<feature type="compositionally biased region" description="Basic and acidic residues" evidence="1">
    <location>
        <begin position="181"/>
        <end position="190"/>
    </location>
</feature>
<organism evidence="2 3">
    <name type="scientific">Botryobasidium botryosum (strain FD-172 SS1)</name>
    <dbReference type="NCBI Taxonomy" id="930990"/>
    <lineage>
        <taxon>Eukaryota</taxon>
        <taxon>Fungi</taxon>
        <taxon>Dikarya</taxon>
        <taxon>Basidiomycota</taxon>
        <taxon>Agaricomycotina</taxon>
        <taxon>Agaricomycetes</taxon>
        <taxon>Cantharellales</taxon>
        <taxon>Botryobasidiaceae</taxon>
        <taxon>Botryobasidium</taxon>
    </lineage>
</organism>
<feature type="compositionally biased region" description="Pro residues" evidence="1">
    <location>
        <begin position="30"/>
        <end position="51"/>
    </location>
</feature>
<evidence type="ECO:0000313" key="2">
    <source>
        <dbReference type="EMBL" id="KDQ18785.1"/>
    </source>
</evidence>
<dbReference type="EMBL" id="KL198020">
    <property type="protein sequence ID" value="KDQ18785.1"/>
    <property type="molecule type" value="Genomic_DNA"/>
</dbReference>
<feature type="compositionally biased region" description="Polar residues" evidence="1">
    <location>
        <begin position="252"/>
        <end position="263"/>
    </location>
</feature>
<feature type="compositionally biased region" description="Basic residues" evidence="1">
    <location>
        <begin position="327"/>
        <end position="336"/>
    </location>
</feature>
<dbReference type="Proteomes" id="UP000027195">
    <property type="component" value="Unassembled WGS sequence"/>
</dbReference>
<feature type="region of interest" description="Disordered" evidence="1">
    <location>
        <begin position="25"/>
        <end position="403"/>
    </location>
</feature>
<reference evidence="3" key="1">
    <citation type="journal article" date="2014" name="Proc. Natl. Acad. Sci. U.S.A.">
        <title>Extensive sampling of basidiomycete genomes demonstrates inadequacy of the white-rot/brown-rot paradigm for wood decay fungi.</title>
        <authorList>
            <person name="Riley R."/>
            <person name="Salamov A.A."/>
            <person name="Brown D.W."/>
            <person name="Nagy L.G."/>
            <person name="Floudas D."/>
            <person name="Held B.W."/>
            <person name="Levasseur A."/>
            <person name="Lombard V."/>
            <person name="Morin E."/>
            <person name="Otillar R."/>
            <person name="Lindquist E.A."/>
            <person name="Sun H."/>
            <person name="LaButti K.M."/>
            <person name="Schmutz J."/>
            <person name="Jabbour D."/>
            <person name="Luo H."/>
            <person name="Baker S.E."/>
            <person name="Pisabarro A.G."/>
            <person name="Walton J.D."/>
            <person name="Blanchette R.A."/>
            <person name="Henrissat B."/>
            <person name="Martin F."/>
            <person name="Cullen D."/>
            <person name="Hibbett D.S."/>
            <person name="Grigoriev I.V."/>
        </authorList>
    </citation>
    <scope>NUCLEOTIDE SEQUENCE [LARGE SCALE GENOMIC DNA]</scope>
    <source>
        <strain evidence="3">FD-172 SS1</strain>
    </source>
</reference>
<evidence type="ECO:0000256" key="1">
    <source>
        <dbReference type="SAM" id="MobiDB-lite"/>
    </source>
</evidence>